<reference evidence="1 2" key="1">
    <citation type="submission" date="2019-03" db="EMBL/GenBank/DDBJ databases">
        <title>Comparative genomic analyses of the sweetpotato soil rot pathogen, Streptomyces ipomoeae.</title>
        <authorList>
            <person name="Ruschel Soares N."/>
            <person name="Badger J.H."/>
            <person name="Huguet-Tapia J.C."/>
            <person name="Clark C.A."/>
            <person name="Pettis G.S."/>
        </authorList>
    </citation>
    <scope>NUCLEOTIDE SEQUENCE [LARGE SCALE GENOMIC DNA]</scope>
    <source>
        <strain evidence="1 2">88-35</strain>
    </source>
</reference>
<dbReference type="Proteomes" id="UP000318720">
    <property type="component" value="Unassembled WGS sequence"/>
</dbReference>
<gene>
    <name evidence="1" type="ORF">Sipo8835_06455</name>
</gene>
<comment type="caution">
    <text evidence="1">The sequence shown here is derived from an EMBL/GenBank/DDBJ whole genome shotgun (WGS) entry which is preliminary data.</text>
</comment>
<proteinExistence type="predicted"/>
<evidence type="ECO:0000313" key="1">
    <source>
        <dbReference type="EMBL" id="TQE37944.1"/>
    </source>
</evidence>
<accession>A0AAE9B233</accession>
<dbReference type="Pfam" id="PF13523">
    <property type="entry name" value="Acetyltransf_8"/>
    <property type="match status" value="1"/>
</dbReference>
<dbReference type="SUPFAM" id="SSF55729">
    <property type="entry name" value="Acyl-CoA N-acyltransferases (Nat)"/>
    <property type="match status" value="1"/>
</dbReference>
<evidence type="ECO:0000313" key="2">
    <source>
        <dbReference type="Proteomes" id="UP000318720"/>
    </source>
</evidence>
<dbReference type="AlphaFoldDB" id="A0AAE9B233"/>
<organism evidence="1 2">
    <name type="scientific">Streptomyces ipomoeae</name>
    <dbReference type="NCBI Taxonomy" id="103232"/>
    <lineage>
        <taxon>Bacteria</taxon>
        <taxon>Bacillati</taxon>
        <taxon>Actinomycetota</taxon>
        <taxon>Actinomycetes</taxon>
        <taxon>Kitasatosporales</taxon>
        <taxon>Streptomycetaceae</taxon>
        <taxon>Streptomyces</taxon>
    </lineage>
</organism>
<sequence length="162" mass="17196">MSRAVITPLDVPPPPAPTLDGDWTLRPLVTEEPAVRAYAVTPSGGGTPVQLRLYRVQHHPLRACYPHGAHDIAVQLVPAEAAESPVAQLLNALVPALFTADPLCRRVVAAPAEDDTAAQAAFEAGGFRRVTEADLPTGTVVLFTTEPSWLADLPTALDDMPH</sequence>
<dbReference type="InterPro" id="IPR016181">
    <property type="entry name" value="Acyl_CoA_acyltransferase"/>
</dbReference>
<dbReference type="EMBL" id="SPAZ01000054">
    <property type="protein sequence ID" value="TQE37944.1"/>
    <property type="molecule type" value="Genomic_DNA"/>
</dbReference>
<name>A0AAE9B233_9ACTN</name>
<protein>
    <submittedName>
        <fullName evidence="1">GNAT family N-acetyltransferase</fullName>
    </submittedName>
</protein>
<dbReference type="Gene3D" id="3.40.630.30">
    <property type="match status" value="1"/>
</dbReference>
<dbReference type="RefSeq" id="WP_141581096.1">
    <property type="nucleotide sequence ID" value="NZ_JARAVA010000075.1"/>
</dbReference>